<dbReference type="Proteomes" id="UP000054815">
    <property type="component" value="Unassembled WGS sequence"/>
</dbReference>
<accession>A0A0V0XEN1</accession>
<evidence type="ECO:0000313" key="1">
    <source>
        <dbReference type="EMBL" id="KRX86466.1"/>
    </source>
</evidence>
<protein>
    <submittedName>
        <fullName evidence="1">Uncharacterized protein</fullName>
    </submittedName>
</protein>
<evidence type="ECO:0000313" key="2">
    <source>
        <dbReference type="Proteomes" id="UP000054815"/>
    </source>
</evidence>
<gene>
    <name evidence="1" type="ORF">T4E_3627</name>
</gene>
<proteinExistence type="predicted"/>
<reference evidence="1 2" key="1">
    <citation type="submission" date="2015-01" db="EMBL/GenBank/DDBJ databases">
        <title>Evolution of Trichinella species and genotypes.</title>
        <authorList>
            <person name="Korhonen P.K."/>
            <person name="Edoardo P."/>
            <person name="Giuseppe L.R."/>
            <person name="Gasser R.B."/>
        </authorList>
    </citation>
    <scope>NUCLEOTIDE SEQUENCE [LARGE SCALE GENOMIC DNA]</scope>
    <source>
        <strain evidence="1">ISS141</strain>
    </source>
</reference>
<dbReference type="EMBL" id="JYDU01000372">
    <property type="protein sequence ID" value="KRX86466.1"/>
    <property type="molecule type" value="Genomic_DNA"/>
</dbReference>
<comment type="caution">
    <text evidence="1">The sequence shown here is derived from an EMBL/GenBank/DDBJ whole genome shotgun (WGS) entry which is preliminary data.</text>
</comment>
<dbReference type="STRING" id="6337.A0A0V0XEN1"/>
<organism evidence="1 2">
    <name type="scientific">Trichinella pseudospiralis</name>
    <name type="common">Parasitic roundworm</name>
    <dbReference type="NCBI Taxonomy" id="6337"/>
    <lineage>
        <taxon>Eukaryota</taxon>
        <taxon>Metazoa</taxon>
        <taxon>Ecdysozoa</taxon>
        <taxon>Nematoda</taxon>
        <taxon>Enoplea</taxon>
        <taxon>Dorylaimia</taxon>
        <taxon>Trichinellida</taxon>
        <taxon>Trichinellidae</taxon>
        <taxon>Trichinella</taxon>
    </lineage>
</organism>
<name>A0A0V0XEN1_TRIPS</name>
<dbReference type="AlphaFoldDB" id="A0A0V0XEN1"/>
<sequence>MKTPILGGNDFLAFFNVRELRLYSTRCSSSSREDTSMTLFTSHRTLTFIHLAANTRCAKWSTRASPVSKNCAVEQCDFAITSSEKWSLVNIFTVIQTPPPEASTIHREPNLYESSFYQAMMTTCLSWKAAQAYTLNHADSSWISSNKWCDICMQNIYTFAKSVHYFDATPYQSQTKRFTNFTNRRFGTFCGITPPASLDQGFNMILNSTSPIFHLYNSSSAPLLKLKMAAHYHATAHENHTNLQPIYSAQHTNLTSLSAHCSHRCQH</sequence>